<name>X5MFR4_9HYPH</name>
<dbReference type="Proteomes" id="UP000032160">
    <property type="component" value="Chromosome I"/>
</dbReference>
<dbReference type="InterPro" id="IPR027450">
    <property type="entry name" value="AlkB-like"/>
</dbReference>
<dbReference type="HOGENOM" id="CLU_052246_3_0_5"/>
<evidence type="ECO:0000313" key="3">
    <source>
        <dbReference type="Proteomes" id="UP000032160"/>
    </source>
</evidence>
<dbReference type="GO" id="GO:0016491">
    <property type="term" value="F:oxidoreductase activity"/>
    <property type="evidence" value="ECO:0007669"/>
    <property type="project" value="TreeGrafter"/>
</dbReference>
<dbReference type="Pfam" id="PF13532">
    <property type="entry name" value="2OG-FeII_Oxy_2"/>
    <property type="match status" value="1"/>
</dbReference>
<reference evidence="2 3" key="1">
    <citation type="journal article" date="2014" name="Front. Genet.">
        <title>Genome and metabolic network of "Candidatus Phaeomarinobacter ectocarpi" Ec32, a new candidate genus of Alphaproteobacteria frequently associated with brown algae.</title>
        <authorList>
            <person name="Dittami S.M."/>
            <person name="Barbeyron T."/>
            <person name="Boyen C."/>
            <person name="Cambefort J."/>
            <person name="Collet G."/>
            <person name="Delage L."/>
            <person name="Gobet A."/>
            <person name="Groisillier A."/>
            <person name="Leblanc C."/>
            <person name="Michel G."/>
            <person name="Scornet D."/>
            <person name="Siegel A."/>
            <person name="Tapia J.E."/>
            <person name="Tonon T."/>
        </authorList>
    </citation>
    <scope>NUCLEOTIDE SEQUENCE [LARGE SCALE GENOMIC DNA]</scope>
    <source>
        <strain evidence="2 3">Ec32</strain>
    </source>
</reference>
<dbReference type="PROSITE" id="PS51471">
    <property type="entry name" value="FE2OG_OXY"/>
    <property type="match status" value="1"/>
</dbReference>
<dbReference type="STRING" id="1458461.BN1012_Phect1876"/>
<dbReference type="EMBL" id="HG966617">
    <property type="protein sequence ID" value="CDO60089.1"/>
    <property type="molecule type" value="Genomic_DNA"/>
</dbReference>
<protein>
    <submittedName>
        <fullName evidence="2">Alkylated DNA repair protein</fullName>
    </submittedName>
</protein>
<dbReference type="Gene3D" id="2.60.120.590">
    <property type="entry name" value="Alpha-ketoglutarate-dependent dioxygenase AlkB-like"/>
    <property type="match status" value="1"/>
</dbReference>
<dbReference type="SUPFAM" id="SSF51197">
    <property type="entry name" value="Clavaminate synthase-like"/>
    <property type="match status" value="1"/>
</dbReference>
<dbReference type="PANTHER" id="PTHR12463:SF1">
    <property type="entry name" value="2-OXOGLUTARATE AND FE-DEPENDENT OXYGENASE FAMILY PROTEIN"/>
    <property type="match status" value="1"/>
</dbReference>
<organism evidence="2 3">
    <name type="scientific">Candidatus Phaeomarinibacter ectocarpi</name>
    <dbReference type="NCBI Taxonomy" id="1458461"/>
    <lineage>
        <taxon>Bacteria</taxon>
        <taxon>Pseudomonadati</taxon>
        <taxon>Pseudomonadota</taxon>
        <taxon>Alphaproteobacteria</taxon>
        <taxon>Hyphomicrobiales</taxon>
        <taxon>Parvibaculaceae</taxon>
        <taxon>Candidatus Phaeomarinibacter</taxon>
    </lineage>
</organism>
<dbReference type="AlphaFoldDB" id="X5MFR4"/>
<dbReference type="GO" id="GO:0032451">
    <property type="term" value="F:demethylase activity"/>
    <property type="evidence" value="ECO:0007669"/>
    <property type="project" value="TreeGrafter"/>
</dbReference>
<dbReference type="KEGG" id="pect:BN1012_Phect1876"/>
<sequence>MAFPEAISADKATPLMSHIQDKRLADLPAGAVLISEFVSSAREVELLEWVDRQHWRDDLRRRVQHYGWVYDYRARHVAADAYLGPLPLSLRAECDLIRALDLFGEQPSQIIVNEYEPGQGIAPHTDCVPCFGPVVASLSLGSPCEIVFGNKTSGAKVGCLLEPRSLLVLGGPARFEWTHAIPARKSDVVEGVRTARKRRVSLTYRTVLAG</sequence>
<dbReference type="InterPro" id="IPR037151">
    <property type="entry name" value="AlkB-like_sf"/>
</dbReference>
<dbReference type="PATRIC" id="fig|1458461.3.peg.1882"/>
<feature type="domain" description="Fe2OG dioxygenase" evidence="1">
    <location>
        <begin position="106"/>
        <end position="208"/>
    </location>
</feature>
<dbReference type="PANTHER" id="PTHR12463">
    <property type="entry name" value="OXYGENASE-RELATED"/>
    <property type="match status" value="1"/>
</dbReference>
<evidence type="ECO:0000259" key="1">
    <source>
        <dbReference type="PROSITE" id="PS51471"/>
    </source>
</evidence>
<dbReference type="GO" id="GO:0070988">
    <property type="term" value="P:demethylation"/>
    <property type="evidence" value="ECO:0007669"/>
    <property type="project" value="InterPro"/>
</dbReference>
<dbReference type="InterPro" id="IPR005123">
    <property type="entry name" value="Oxoglu/Fe-dep_dioxygenase_dom"/>
</dbReference>
<proteinExistence type="predicted"/>
<gene>
    <name evidence="2" type="ORF">BN1012_Phect1876</name>
</gene>
<accession>X5MFR4</accession>
<dbReference type="InterPro" id="IPR032857">
    <property type="entry name" value="ALKBH4"/>
</dbReference>
<keyword evidence="3" id="KW-1185">Reference proteome</keyword>
<evidence type="ECO:0000313" key="2">
    <source>
        <dbReference type="EMBL" id="CDO60089.1"/>
    </source>
</evidence>